<evidence type="ECO:0000313" key="1">
    <source>
        <dbReference type="EMBL" id="KAJ5338708.1"/>
    </source>
</evidence>
<accession>A0A9W9QPB2</accession>
<sequence length="386" mass="44153">MKFEYAPEQIPDKVVEVLKRFSLHSSNGYDAGKVFEAVVDKLKTDIAANQPITMVLPAFPWKNPNQDKVLGEGIDLGEELGLAKLNHLCEDISKVYPYGARLILICDGPVYNDLVGVSDEEYYEYGMQLRHMAREKRFSSLQFTRLMDLIGLGEGEKISKAEYLRLVSTCREKLMSPAYFDPKFDIEHELNTNPDTKSTYDSYFARISEDLKWSKWLDPAIAEDQVLYAAEVSKMAKTMINRLIAYESVINAALGRHIRLSIHPSIGRNKISIPLLRQGDQFGDMPWHASVVVLSNGTIKTGCSREFRKLYDIVMKNGRPYYFREPSPMYEWAAEVEFEHDYNGLIVRNLGTPMLGRDDRLKLARLIMQHHNKSVRVEGFEVPNDA</sequence>
<dbReference type="Pfam" id="PF05141">
    <property type="entry name" value="DIT1_PvcA"/>
    <property type="match status" value="1"/>
</dbReference>
<dbReference type="Proteomes" id="UP001147695">
    <property type="component" value="Unassembled WGS sequence"/>
</dbReference>
<dbReference type="AlphaFoldDB" id="A0A9W9QPB2"/>
<name>A0A9W9QPB2_PENBR</name>
<dbReference type="InterPro" id="IPR007817">
    <property type="entry name" value="Isocyanide_synthase_DIT1"/>
</dbReference>
<reference evidence="1" key="2">
    <citation type="journal article" date="2023" name="IMA Fungus">
        <title>Comparative genomic study of the Penicillium genus elucidates a diverse pangenome and 15 lateral gene transfer events.</title>
        <authorList>
            <person name="Petersen C."/>
            <person name="Sorensen T."/>
            <person name="Nielsen M.R."/>
            <person name="Sondergaard T.E."/>
            <person name="Sorensen J.L."/>
            <person name="Fitzpatrick D.A."/>
            <person name="Frisvad J.C."/>
            <person name="Nielsen K.L."/>
        </authorList>
    </citation>
    <scope>NUCLEOTIDE SEQUENCE</scope>
    <source>
        <strain evidence="1">IBT 35673</strain>
    </source>
</reference>
<organism evidence="1 2">
    <name type="scientific">Penicillium brevicompactum</name>
    <dbReference type="NCBI Taxonomy" id="5074"/>
    <lineage>
        <taxon>Eukaryota</taxon>
        <taxon>Fungi</taxon>
        <taxon>Dikarya</taxon>
        <taxon>Ascomycota</taxon>
        <taxon>Pezizomycotina</taxon>
        <taxon>Eurotiomycetes</taxon>
        <taxon>Eurotiomycetidae</taxon>
        <taxon>Eurotiales</taxon>
        <taxon>Aspergillaceae</taxon>
        <taxon>Penicillium</taxon>
    </lineage>
</organism>
<evidence type="ECO:0008006" key="3">
    <source>
        <dbReference type="Google" id="ProtNLM"/>
    </source>
</evidence>
<comment type="caution">
    <text evidence="1">The sequence shown here is derived from an EMBL/GenBank/DDBJ whole genome shotgun (WGS) entry which is preliminary data.</text>
</comment>
<protein>
    <recommendedName>
        <fullName evidence="3">Pyoverdine biosynthesis</fullName>
    </recommendedName>
</protein>
<gene>
    <name evidence="1" type="ORF">N7452_005436</name>
</gene>
<evidence type="ECO:0000313" key="2">
    <source>
        <dbReference type="Proteomes" id="UP001147695"/>
    </source>
</evidence>
<proteinExistence type="predicted"/>
<reference evidence="1" key="1">
    <citation type="submission" date="2022-12" db="EMBL/GenBank/DDBJ databases">
        <authorList>
            <person name="Petersen C."/>
        </authorList>
    </citation>
    <scope>NUCLEOTIDE SEQUENCE</scope>
    <source>
        <strain evidence="1">IBT 35673</strain>
    </source>
</reference>
<dbReference type="EMBL" id="JAPZBQ010000003">
    <property type="protein sequence ID" value="KAJ5338708.1"/>
    <property type="molecule type" value="Genomic_DNA"/>
</dbReference>
<dbReference type="PANTHER" id="PTHR37285:SF5">
    <property type="entry name" value="SPORE WALL MATURATION PROTEIN DIT1"/>
    <property type="match status" value="1"/>
</dbReference>
<dbReference type="PANTHER" id="PTHR37285">
    <property type="entry name" value="SPORE WALL MATURATION PROTEIN DIT1"/>
    <property type="match status" value="1"/>
</dbReference>